<evidence type="ECO:0000259" key="7">
    <source>
        <dbReference type="PROSITE" id="PS50110"/>
    </source>
</evidence>
<dbReference type="InterPro" id="IPR011006">
    <property type="entry name" value="CheY-like_superfamily"/>
</dbReference>
<evidence type="ECO:0000256" key="1">
    <source>
        <dbReference type="ARBA" id="ARBA00022553"/>
    </source>
</evidence>
<keyword evidence="1 6" id="KW-0597">Phosphoprotein</keyword>
<dbReference type="SMART" id="SM00448">
    <property type="entry name" value="REC"/>
    <property type="match status" value="1"/>
</dbReference>
<keyword evidence="5" id="KW-0804">Transcription</keyword>
<sequence length="115" mass="12910">MNILLVDDEPDIVSCLTDCLELLGHQVDTAKSGQQALATMLHRVPDLIISDIRMPEMDGIKLKQSIPDHIPFIFMSGHLDDERALQSTGIKYRHFLVKPFKLAQLKASLRNVSSD</sequence>
<feature type="modified residue" description="4-aspartylphosphate" evidence="6">
    <location>
        <position position="51"/>
    </location>
</feature>
<dbReference type="EMBL" id="JAIMJA010000030">
    <property type="protein sequence ID" value="MCE2597031.1"/>
    <property type="molecule type" value="Genomic_DNA"/>
</dbReference>
<dbReference type="Proteomes" id="UP001201273">
    <property type="component" value="Unassembled WGS sequence"/>
</dbReference>
<dbReference type="RefSeq" id="WP_233054777.1">
    <property type="nucleotide sequence ID" value="NZ_JAIMJA010000030.1"/>
</dbReference>
<dbReference type="PANTHER" id="PTHR48111:SF1">
    <property type="entry name" value="TWO-COMPONENT RESPONSE REGULATOR ORR33"/>
    <property type="match status" value="1"/>
</dbReference>
<evidence type="ECO:0000256" key="2">
    <source>
        <dbReference type="ARBA" id="ARBA00023012"/>
    </source>
</evidence>
<dbReference type="PANTHER" id="PTHR48111">
    <property type="entry name" value="REGULATOR OF RPOS"/>
    <property type="match status" value="1"/>
</dbReference>
<evidence type="ECO:0000256" key="3">
    <source>
        <dbReference type="ARBA" id="ARBA00023015"/>
    </source>
</evidence>
<reference evidence="8 9" key="1">
    <citation type="journal article" date="2022" name="Environ. Microbiol. Rep.">
        <title>Eco-phylogenetic analyses reveal divergent evolution of vitamin B12 metabolism in the marine bacterial family 'Psychromonadaceae'.</title>
        <authorList>
            <person name="Jin X."/>
            <person name="Yang Y."/>
            <person name="Cao H."/>
            <person name="Gao B."/>
            <person name="Zhao Z."/>
        </authorList>
    </citation>
    <scope>NUCLEOTIDE SEQUENCE [LARGE SCALE GENOMIC DNA]</scope>
    <source>
        <strain evidence="8 9">MKS20</strain>
    </source>
</reference>
<keyword evidence="9" id="KW-1185">Reference proteome</keyword>
<feature type="domain" description="Response regulatory" evidence="7">
    <location>
        <begin position="2"/>
        <end position="113"/>
    </location>
</feature>
<keyword evidence="2" id="KW-0902">Two-component regulatory system</keyword>
<dbReference type="Gene3D" id="3.40.50.2300">
    <property type="match status" value="1"/>
</dbReference>
<dbReference type="InterPro" id="IPR039420">
    <property type="entry name" value="WalR-like"/>
</dbReference>
<dbReference type="InterPro" id="IPR001789">
    <property type="entry name" value="Sig_transdc_resp-reg_receiver"/>
</dbReference>
<comment type="caution">
    <text evidence="8">The sequence shown here is derived from an EMBL/GenBank/DDBJ whole genome shotgun (WGS) entry which is preliminary data.</text>
</comment>
<organism evidence="8 9">
    <name type="scientific">Motilimonas cestriensis</name>
    <dbReference type="NCBI Taxonomy" id="2742685"/>
    <lineage>
        <taxon>Bacteria</taxon>
        <taxon>Pseudomonadati</taxon>
        <taxon>Pseudomonadota</taxon>
        <taxon>Gammaproteobacteria</taxon>
        <taxon>Alteromonadales</taxon>
        <taxon>Alteromonadales genera incertae sedis</taxon>
        <taxon>Motilimonas</taxon>
    </lineage>
</organism>
<evidence type="ECO:0000256" key="5">
    <source>
        <dbReference type="ARBA" id="ARBA00023163"/>
    </source>
</evidence>
<dbReference type="Pfam" id="PF00072">
    <property type="entry name" value="Response_reg"/>
    <property type="match status" value="1"/>
</dbReference>
<gene>
    <name evidence="8" type="ORF">K6Y31_19835</name>
</gene>
<evidence type="ECO:0000256" key="6">
    <source>
        <dbReference type="PROSITE-ProRule" id="PRU00169"/>
    </source>
</evidence>
<keyword evidence="4" id="KW-0238">DNA-binding</keyword>
<dbReference type="PROSITE" id="PS50110">
    <property type="entry name" value="RESPONSE_REGULATORY"/>
    <property type="match status" value="1"/>
</dbReference>
<name>A0ABS8WDB0_9GAMM</name>
<keyword evidence="3" id="KW-0805">Transcription regulation</keyword>
<evidence type="ECO:0000256" key="4">
    <source>
        <dbReference type="ARBA" id="ARBA00023125"/>
    </source>
</evidence>
<proteinExistence type="predicted"/>
<evidence type="ECO:0000313" key="8">
    <source>
        <dbReference type="EMBL" id="MCE2597031.1"/>
    </source>
</evidence>
<protein>
    <submittedName>
        <fullName evidence="8">Response regulator</fullName>
    </submittedName>
</protein>
<accession>A0ABS8WDB0</accession>
<evidence type="ECO:0000313" key="9">
    <source>
        <dbReference type="Proteomes" id="UP001201273"/>
    </source>
</evidence>
<dbReference type="SUPFAM" id="SSF52172">
    <property type="entry name" value="CheY-like"/>
    <property type="match status" value="1"/>
</dbReference>